<protein>
    <submittedName>
        <fullName evidence="2">Uncharacterized protein</fullName>
    </submittedName>
</protein>
<evidence type="ECO:0000313" key="3">
    <source>
        <dbReference type="Proteomes" id="UP001152049"/>
    </source>
</evidence>
<dbReference type="OrthoDB" id="5089753at2759"/>
<comment type="caution">
    <text evidence="2">The sequence shown here is derived from an EMBL/GenBank/DDBJ whole genome shotgun (WGS) entry which is preliminary data.</text>
</comment>
<sequence>MSTSTSPDPSQLAKFRADYFAIPISEFTSAINKAMLAAVPTTRHNHVKAILEQYSYDSLTELDIESIFYPRDILVGYDGSLDLGSSLSTKLSSTIVIDNQSDYWTQWNVTAGKEWYIAQFSTNFNTTLQSTATTISGFHCVVDTNGQQTNTPVSAECSQIKANTGDNESDVEKFFKEPRLDAAIALTGLMLLKYWYKRHKGTAEGNPPPPSTVQEEANCYEERVKIITQIASIGENHAAEESLAQSRPAERQELHTEMQAAIKRAVDLYFAKSASVDLEPTQATVVTPELSTSCQDAVSSVLSSWCSTIVNNHPSGLQQYVISYMVTECLMTSQDLQEIGTNVLGCTKDNVFRAFDVATETNGHGAGFEAAIGKYLQLELAKRQLNAIQTKLLNDGKSVEDAAAALSSANQDVEAKGLLAQDLAEKYVQAQKNASDTAALQAAKTASQNAEAAAEAAQTDATAKKAALQTAEYQNTALQKEKDDIQEGLVGLESEIKKLNIDFAQSVGRLAI</sequence>
<evidence type="ECO:0000313" key="2">
    <source>
        <dbReference type="EMBL" id="KAJ4244602.1"/>
    </source>
</evidence>
<accession>A0A9W8RKC7</accession>
<keyword evidence="3" id="KW-1185">Reference proteome</keyword>
<reference evidence="2" key="1">
    <citation type="submission" date="2022-09" db="EMBL/GenBank/DDBJ databases">
        <title>Fusarium specimens isolated from Avocado Roots.</title>
        <authorList>
            <person name="Stajich J."/>
            <person name="Roper C."/>
            <person name="Heimlech-Rivalta G."/>
        </authorList>
    </citation>
    <scope>NUCLEOTIDE SEQUENCE</scope>
    <source>
        <strain evidence="2">CF00136</strain>
    </source>
</reference>
<dbReference type="Proteomes" id="UP001152049">
    <property type="component" value="Unassembled WGS sequence"/>
</dbReference>
<dbReference type="AlphaFoldDB" id="A0A9W8RKC7"/>
<name>A0A9W8RKC7_9HYPO</name>
<proteinExistence type="predicted"/>
<feature type="coiled-coil region" evidence="1">
    <location>
        <begin position="440"/>
        <end position="502"/>
    </location>
</feature>
<organism evidence="2 3">
    <name type="scientific">Fusarium torreyae</name>
    <dbReference type="NCBI Taxonomy" id="1237075"/>
    <lineage>
        <taxon>Eukaryota</taxon>
        <taxon>Fungi</taxon>
        <taxon>Dikarya</taxon>
        <taxon>Ascomycota</taxon>
        <taxon>Pezizomycotina</taxon>
        <taxon>Sordariomycetes</taxon>
        <taxon>Hypocreomycetidae</taxon>
        <taxon>Hypocreales</taxon>
        <taxon>Nectriaceae</taxon>
        <taxon>Fusarium</taxon>
    </lineage>
</organism>
<evidence type="ECO:0000256" key="1">
    <source>
        <dbReference type="SAM" id="Coils"/>
    </source>
</evidence>
<keyword evidence="1" id="KW-0175">Coiled coil</keyword>
<dbReference type="EMBL" id="JAOQAZ010000050">
    <property type="protein sequence ID" value="KAJ4244602.1"/>
    <property type="molecule type" value="Genomic_DNA"/>
</dbReference>
<gene>
    <name evidence="2" type="ORF">NW762_014458</name>
</gene>